<sequence length="441" mass="47104">MVDLAEAFRAMQRREFALALTALGEPDAGPERCAVPSEWWRMRALILNAAGQLDGAQEAFESGLAVLDRENRTATARLHASYGGFLINQGRWWEAIEAFGHCREAAKQSRDTPAGLSVTYNLAWAHLLTGDVERAAGEAERDILAVGRPSGQSFGALILCARSLVALVRGDAALARSTARLAARLAPTPEVKARALYVGALATMSLGEPEAAREELQASQATYGAGDGGRRAGVLLALWSGRVPDVDTADDQAKVLLYQAAWALHGGDDGAARELLRRGVTTGSAYVAALGSRLLPELREWSAGTPFPLPVWRPPSRVIEVKVRGVLGLTVNGHRVQSRLPVGTASLLAALVEADVGGSAERRALPAARIVRDALGGRARALSRAAHQARMLIGDEEAVQDVRVGAVPWVRLSDRWTWQVNARGHGRVLGGRECPVADLYP</sequence>
<proteinExistence type="predicted"/>
<name>A0ABY7V6K9_9DEIO</name>
<protein>
    <recommendedName>
        <fullName evidence="3">Tetratricopeptide repeat protein</fullName>
    </recommendedName>
</protein>
<reference evidence="1 2" key="1">
    <citation type="submission" date="2022-12" db="EMBL/GenBank/DDBJ databases">
        <title>Genome Sequence of Deinococcus aquaticus Type Strain PB314.</title>
        <authorList>
            <person name="Albert C."/>
            <person name="Hill J."/>
            <person name="Boren L."/>
            <person name="Scholz-Ng S."/>
            <person name="Fatema N."/>
            <person name="Grosso R."/>
            <person name="Soboslay E."/>
            <person name="Tuohy J."/>
        </authorList>
    </citation>
    <scope>NUCLEOTIDE SEQUENCE [LARGE SCALE GENOMIC DNA]</scope>
    <source>
        <strain evidence="1 2">PB-314</strain>
        <plasmid evidence="1 2">pDATS03</plasmid>
    </source>
</reference>
<keyword evidence="2" id="KW-1185">Reference proteome</keyword>
<accession>A0ABY7V6K9</accession>
<gene>
    <name evidence="1" type="ORF">M8445_17975</name>
</gene>
<geneLocation type="plasmid" evidence="1 2">
    <name>pDATS03</name>
</geneLocation>
<keyword evidence="1" id="KW-0614">Plasmid</keyword>
<dbReference type="RefSeq" id="WP_273991534.1">
    <property type="nucleotide sequence ID" value="NZ_BAABQT010000027.1"/>
</dbReference>
<dbReference type="EMBL" id="CP115168">
    <property type="protein sequence ID" value="WDA60792.1"/>
    <property type="molecule type" value="Genomic_DNA"/>
</dbReference>
<dbReference type="Gene3D" id="1.25.40.10">
    <property type="entry name" value="Tetratricopeptide repeat domain"/>
    <property type="match status" value="1"/>
</dbReference>
<dbReference type="Proteomes" id="UP001217044">
    <property type="component" value="Plasmid pDATS03"/>
</dbReference>
<dbReference type="SUPFAM" id="SSF48452">
    <property type="entry name" value="TPR-like"/>
    <property type="match status" value="1"/>
</dbReference>
<evidence type="ECO:0000313" key="1">
    <source>
        <dbReference type="EMBL" id="WDA60792.1"/>
    </source>
</evidence>
<dbReference type="InterPro" id="IPR011990">
    <property type="entry name" value="TPR-like_helical_dom_sf"/>
</dbReference>
<evidence type="ECO:0000313" key="2">
    <source>
        <dbReference type="Proteomes" id="UP001217044"/>
    </source>
</evidence>
<evidence type="ECO:0008006" key="3">
    <source>
        <dbReference type="Google" id="ProtNLM"/>
    </source>
</evidence>
<organism evidence="1 2">
    <name type="scientific">Deinococcus aquaticus</name>
    <dbReference type="NCBI Taxonomy" id="328692"/>
    <lineage>
        <taxon>Bacteria</taxon>
        <taxon>Thermotogati</taxon>
        <taxon>Deinococcota</taxon>
        <taxon>Deinococci</taxon>
        <taxon>Deinococcales</taxon>
        <taxon>Deinococcaceae</taxon>
        <taxon>Deinococcus</taxon>
    </lineage>
</organism>